<evidence type="ECO:0000313" key="4">
    <source>
        <dbReference type="Proteomes" id="UP000802392"/>
    </source>
</evidence>
<feature type="region of interest" description="Disordered" evidence="1">
    <location>
        <begin position="105"/>
        <end position="131"/>
    </location>
</feature>
<reference evidence="3 4" key="1">
    <citation type="submission" date="2020-03" db="EMBL/GenBank/DDBJ databases">
        <title>Genomic Encyclopedia of Type Strains, Phase III (KMG-III): the genomes of soil and plant-associated and newly described type strains.</title>
        <authorList>
            <person name="Whitman W."/>
        </authorList>
    </citation>
    <scope>NUCLEOTIDE SEQUENCE [LARGE SCALE GENOMIC DNA]</scope>
    <source>
        <strain evidence="3 4">CECT 4207</strain>
    </source>
</reference>
<organism evidence="3 4">
    <name type="scientific">Paenarthrobacter ilicis</name>
    <dbReference type="NCBI Taxonomy" id="43665"/>
    <lineage>
        <taxon>Bacteria</taxon>
        <taxon>Bacillati</taxon>
        <taxon>Actinomycetota</taxon>
        <taxon>Actinomycetes</taxon>
        <taxon>Micrococcales</taxon>
        <taxon>Micrococcaceae</taxon>
        <taxon>Paenarthrobacter</taxon>
    </lineage>
</organism>
<proteinExistence type="predicted"/>
<feature type="compositionally biased region" description="Low complexity" evidence="1">
    <location>
        <begin position="107"/>
        <end position="123"/>
    </location>
</feature>
<keyword evidence="2" id="KW-0732">Signal</keyword>
<feature type="compositionally biased region" description="Polar residues" evidence="1">
    <location>
        <begin position="51"/>
        <end position="80"/>
    </location>
</feature>
<protein>
    <submittedName>
        <fullName evidence="3">Uncharacterized protein</fullName>
    </submittedName>
</protein>
<evidence type="ECO:0000313" key="3">
    <source>
        <dbReference type="EMBL" id="NII99737.1"/>
    </source>
</evidence>
<sequence>MMARRLVIAGICLAVLIAAAAVLLDRLAASPGTASARETSSNVSPGPVASGTPSPSGNQSGNQPANPSQSGNQPGNQATGQDPGAGGTALSDKPLEVLPPVAETAKGLPAPSEPAPLLSGSLPKPGSATGKLVDGWPGDIVALPGGTAVGSTSVSSSGNVLQVSADGVLSKPQNEVLDSFRQSLAAHGFVAVSAPAADGSVASSFSRGADTVTVSVSTTGTGASRFQLLGSLRTAAK</sequence>
<feature type="signal peptide" evidence="2">
    <location>
        <begin position="1"/>
        <end position="20"/>
    </location>
</feature>
<gene>
    <name evidence="3" type="ORF">FHR86_000036</name>
</gene>
<feature type="region of interest" description="Disordered" evidence="1">
    <location>
        <begin position="32"/>
        <end position="93"/>
    </location>
</feature>
<comment type="caution">
    <text evidence="3">The sequence shown here is derived from an EMBL/GenBank/DDBJ whole genome shotgun (WGS) entry which is preliminary data.</text>
</comment>
<keyword evidence="4" id="KW-1185">Reference proteome</keyword>
<feature type="compositionally biased region" description="Polar residues" evidence="1">
    <location>
        <begin position="32"/>
        <end position="44"/>
    </location>
</feature>
<evidence type="ECO:0000256" key="1">
    <source>
        <dbReference type="SAM" id="MobiDB-lite"/>
    </source>
</evidence>
<feature type="chain" id="PRO_5046954155" evidence="2">
    <location>
        <begin position="21"/>
        <end position="237"/>
    </location>
</feature>
<dbReference type="RefSeq" id="WP_167262785.1">
    <property type="nucleotide sequence ID" value="NZ_BAAAVO010000002.1"/>
</dbReference>
<accession>A0ABX0TB52</accession>
<dbReference type="EMBL" id="JAAOZD010000001">
    <property type="protein sequence ID" value="NII99737.1"/>
    <property type="molecule type" value="Genomic_DNA"/>
</dbReference>
<dbReference type="Proteomes" id="UP000802392">
    <property type="component" value="Unassembled WGS sequence"/>
</dbReference>
<name>A0ABX0TB52_9MICC</name>
<evidence type="ECO:0000256" key="2">
    <source>
        <dbReference type="SAM" id="SignalP"/>
    </source>
</evidence>